<dbReference type="EMBL" id="HBJA01072417">
    <property type="protein sequence ID" value="CAE0814336.1"/>
    <property type="molecule type" value="Transcribed_RNA"/>
</dbReference>
<sequence>MQRARQGRPAHAAAAPPLTFLRPPVRMLEGYGSVPHSPRQDMGYAPSSFAGARGKRGEILGVQERRLVGGGGHRMSSISAHKCSRAPKSSNAWHTGHGGWVPQRRGGAAPARTCSDTALKGHRVGMCSKGGEHQHNIQPRRSCG</sequence>
<feature type="region of interest" description="Disordered" evidence="1">
    <location>
        <begin position="38"/>
        <end position="57"/>
    </location>
</feature>
<feature type="region of interest" description="Disordered" evidence="1">
    <location>
        <begin position="67"/>
        <end position="113"/>
    </location>
</feature>
<evidence type="ECO:0000256" key="1">
    <source>
        <dbReference type="SAM" id="MobiDB-lite"/>
    </source>
</evidence>
<dbReference type="AlphaFoldDB" id="A0A7S4D3B4"/>
<accession>A0A7S4D3B4</accession>
<reference evidence="2" key="1">
    <citation type="submission" date="2021-01" db="EMBL/GenBank/DDBJ databases">
        <authorList>
            <person name="Corre E."/>
            <person name="Pelletier E."/>
            <person name="Niang G."/>
            <person name="Scheremetjew M."/>
            <person name="Finn R."/>
            <person name="Kale V."/>
            <person name="Holt S."/>
            <person name="Cochrane G."/>
            <person name="Meng A."/>
            <person name="Brown T."/>
            <person name="Cohen L."/>
        </authorList>
    </citation>
    <scope>NUCLEOTIDE SEQUENCE</scope>
    <source>
        <strain evidence="2">CCMP1594</strain>
    </source>
</reference>
<organism evidence="2">
    <name type="scientific">Eutreptiella gymnastica</name>
    <dbReference type="NCBI Taxonomy" id="73025"/>
    <lineage>
        <taxon>Eukaryota</taxon>
        <taxon>Discoba</taxon>
        <taxon>Euglenozoa</taxon>
        <taxon>Euglenida</taxon>
        <taxon>Spirocuta</taxon>
        <taxon>Euglenophyceae</taxon>
        <taxon>Eutreptiales</taxon>
        <taxon>Eutreptiaceae</taxon>
        <taxon>Eutreptiella</taxon>
    </lineage>
</organism>
<gene>
    <name evidence="2" type="ORF">EGYM00163_LOCUS25490</name>
</gene>
<evidence type="ECO:0000313" key="2">
    <source>
        <dbReference type="EMBL" id="CAE0814336.1"/>
    </source>
</evidence>
<protein>
    <submittedName>
        <fullName evidence="2">Uncharacterized protein</fullName>
    </submittedName>
</protein>
<proteinExistence type="predicted"/>
<name>A0A7S4D3B4_9EUGL</name>